<dbReference type="SUPFAM" id="SSF53098">
    <property type="entry name" value="Ribonuclease H-like"/>
    <property type="match status" value="1"/>
</dbReference>
<dbReference type="PROSITE" id="PS50821">
    <property type="entry name" value="PAZ"/>
    <property type="match status" value="1"/>
</dbReference>
<evidence type="ECO:0000313" key="5">
    <source>
        <dbReference type="EMBL" id="KAI1720971.1"/>
    </source>
</evidence>
<comment type="caution">
    <text evidence="5">The sequence shown here is derived from an EMBL/GenBank/DDBJ whole genome shotgun (WGS) entry which is preliminary data.</text>
</comment>
<organism evidence="5 6">
    <name type="scientific">Ditylenchus destructor</name>
    <dbReference type="NCBI Taxonomy" id="166010"/>
    <lineage>
        <taxon>Eukaryota</taxon>
        <taxon>Metazoa</taxon>
        <taxon>Ecdysozoa</taxon>
        <taxon>Nematoda</taxon>
        <taxon>Chromadorea</taxon>
        <taxon>Rhabditida</taxon>
        <taxon>Tylenchina</taxon>
        <taxon>Tylenchomorpha</taxon>
        <taxon>Sphaerularioidea</taxon>
        <taxon>Anguinidae</taxon>
        <taxon>Anguininae</taxon>
        <taxon>Ditylenchus</taxon>
    </lineage>
</organism>
<dbReference type="InterPro" id="IPR036085">
    <property type="entry name" value="PAZ_dom_sf"/>
</dbReference>
<evidence type="ECO:0000259" key="4">
    <source>
        <dbReference type="PROSITE" id="PS50822"/>
    </source>
</evidence>
<dbReference type="EMBL" id="JAKKPZ010000005">
    <property type="protein sequence ID" value="KAI1720971.1"/>
    <property type="molecule type" value="Genomic_DNA"/>
</dbReference>
<reference evidence="5" key="1">
    <citation type="submission" date="2022-01" db="EMBL/GenBank/DDBJ databases">
        <title>Genome Sequence Resource for Two Populations of Ditylenchus destructor, the Migratory Endoparasitic Phytonematode.</title>
        <authorList>
            <person name="Zhang H."/>
            <person name="Lin R."/>
            <person name="Xie B."/>
        </authorList>
    </citation>
    <scope>NUCLEOTIDE SEQUENCE</scope>
    <source>
        <strain evidence="5">BazhouSP</strain>
    </source>
</reference>
<dbReference type="SMART" id="SM00949">
    <property type="entry name" value="PAZ"/>
    <property type="match status" value="1"/>
</dbReference>
<dbReference type="SUPFAM" id="SSF101690">
    <property type="entry name" value="PAZ domain"/>
    <property type="match status" value="1"/>
</dbReference>
<feature type="domain" description="Piwi" evidence="4">
    <location>
        <begin position="545"/>
        <end position="877"/>
    </location>
</feature>
<proteinExistence type="inferred from homology"/>
<dbReference type="GO" id="GO:0003723">
    <property type="term" value="F:RNA binding"/>
    <property type="evidence" value="ECO:0007669"/>
    <property type="project" value="InterPro"/>
</dbReference>
<dbReference type="PANTHER" id="PTHR22891">
    <property type="entry name" value="EUKARYOTIC TRANSLATION INITIATION FACTOR 2C"/>
    <property type="match status" value="1"/>
</dbReference>
<gene>
    <name evidence="5" type="ORF">DdX_05222</name>
</gene>
<dbReference type="Gene3D" id="2.170.260.10">
    <property type="entry name" value="paz domain"/>
    <property type="match status" value="1"/>
</dbReference>
<feature type="region of interest" description="Disordered" evidence="2">
    <location>
        <begin position="1"/>
        <end position="23"/>
    </location>
</feature>
<evidence type="ECO:0000259" key="3">
    <source>
        <dbReference type="PROSITE" id="PS50821"/>
    </source>
</evidence>
<comment type="similarity">
    <text evidence="1">Belongs to the argonaute family.</text>
</comment>
<dbReference type="CDD" id="cd02846">
    <property type="entry name" value="PAZ_argonaute_like"/>
    <property type="match status" value="1"/>
</dbReference>
<dbReference type="SMART" id="SM00950">
    <property type="entry name" value="Piwi"/>
    <property type="match status" value="1"/>
</dbReference>
<keyword evidence="6" id="KW-1185">Reference proteome</keyword>
<dbReference type="InterPro" id="IPR036397">
    <property type="entry name" value="RNaseH_sf"/>
</dbReference>
<dbReference type="PROSITE" id="PS50822">
    <property type="entry name" value="PIWI"/>
    <property type="match status" value="1"/>
</dbReference>
<evidence type="ECO:0000256" key="1">
    <source>
        <dbReference type="RuleBase" id="RU361178"/>
    </source>
</evidence>
<name>A0AAD4RAQ4_9BILA</name>
<dbReference type="Pfam" id="PF02171">
    <property type="entry name" value="Piwi"/>
    <property type="match status" value="1"/>
</dbReference>
<dbReference type="InterPro" id="IPR003100">
    <property type="entry name" value="PAZ_dom"/>
</dbReference>
<evidence type="ECO:0000313" key="6">
    <source>
        <dbReference type="Proteomes" id="UP001201812"/>
    </source>
</evidence>
<evidence type="ECO:0000256" key="2">
    <source>
        <dbReference type="SAM" id="MobiDB-lite"/>
    </source>
</evidence>
<dbReference type="InterPro" id="IPR003165">
    <property type="entry name" value="Piwi"/>
</dbReference>
<dbReference type="Proteomes" id="UP001201812">
    <property type="component" value="Unassembled WGS sequence"/>
</dbReference>
<dbReference type="InterPro" id="IPR012337">
    <property type="entry name" value="RNaseH-like_sf"/>
</dbReference>
<dbReference type="Gene3D" id="3.30.420.10">
    <property type="entry name" value="Ribonuclease H-like superfamily/Ribonuclease H"/>
    <property type="match status" value="1"/>
</dbReference>
<dbReference type="AlphaFoldDB" id="A0AAD4RAQ4"/>
<protein>
    <submittedName>
        <fullName evidence="5">Piwi domain-containing protein</fullName>
    </submittedName>
</protein>
<sequence>MDEKMDDAGDGAQLRNLPTKLTKDPKNSAVRAEVLLNAYELSMGDKVKSVFQHEIKFHYTTDRGKLRELHKGPKNDVANISRQLLAWELFEILLVDYPEFFGDKKDICKFVYDCGVGLYSLKRLKIEKGESLSFVVSAGRLTDKAHAYIGKYNGKINVELYACGEVPLDAKKAAVGDANRSAIQFLEILSNQELIRRGEYHIYAQKIFKKLSLIRLNNDPRILKEGMQKNVRYVGDSLRTALPVLQIDPKKSAFFPNMPVDRFVAEFLGGRDALERVIFSRNNLSVASKQLKGIIVITTHLKHNRQFEVRGLTGEPADALEFEREGKKISVARYFQEMYQLRLKSPGLPCAIEKRPKVDGKNRDSFYPLEVLKIVDGQRVPLDKQTPQLTEQMIRQCQSVPSVFVQQVEQEKRNASLDNKNEYFQQFGINISSRPIRASAEILFPPAIVYDGEVEEPDRNGRMNWKMTPNRHYLVPASAPNVWVVAIIRGGVSERDCENFIDAILQSARKRGVDIRKPSHYDRFDSTDVGRVREKFRLYKENKASFFMFFTKDKLDPVHHTMKMMEAEFGIITQHVSGQTLQKAIGNRGAFMVIDNILMKTNLKLGGVNHALSAARENRNMRPDVVRREWFGDSRMYIGIDLSHAAPQTVYERQADIECTTPTVVGMAYTLGEPAKMNGTYWYQKARIAFVQELATNVMEAVTTYRATVGKFPRHIIVFRGGVSEGEYQKIVDSEQAAFSKAFHELAKIDKQFRSPYLTVIVVQRNSNYRIVPPDPDRNARPPEQNVRPGTCVDADIMHPTLTEFLLVPHKAIQGTAKPIRCTVIWDSVPDRMSLDELENITHMLCYAHGIVTSPVSVPAPLYSAGDLAKRGRNTLKEFNGADNSSCSGGTELPDFAILSRKLKTALRTKYWA</sequence>
<dbReference type="Gene3D" id="3.40.50.2300">
    <property type="match status" value="1"/>
</dbReference>
<feature type="domain" description="PAZ" evidence="3">
    <location>
        <begin position="259"/>
        <end position="376"/>
    </location>
</feature>
<dbReference type="Pfam" id="PF02170">
    <property type="entry name" value="PAZ"/>
    <property type="match status" value="1"/>
</dbReference>
<accession>A0AAD4RAQ4</accession>